<comment type="pathway">
    <text evidence="5">Cofactor biosynthesis; nicotinate biosynthesis; nicotinate from nicotinamide: step 1/1.</text>
</comment>
<evidence type="ECO:0000256" key="4">
    <source>
        <dbReference type="ARBA" id="ARBA00022801"/>
    </source>
</evidence>
<dbReference type="InterPro" id="IPR000868">
    <property type="entry name" value="Isochorismatase-like_dom"/>
</dbReference>
<dbReference type="PANTHER" id="PTHR11080:SF2">
    <property type="entry name" value="LD05707P"/>
    <property type="match status" value="1"/>
</dbReference>
<organism evidence="9 10">
    <name type="scientific">Emericellopsis atlantica</name>
    <dbReference type="NCBI Taxonomy" id="2614577"/>
    <lineage>
        <taxon>Eukaryota</taxon>
        <taxon>Fungi</taxon>
        <taxon>Dikarya</taxon>
        <taxon>Ascomycota</taxon>
        <taxon>Pezizomycotina</taxon>
        <taxon>Sordariomycetes</taxon>
        <taxon>Hypocreomycetidae</taxon>
        <taxon>Hypocreales</taxon>
        <taxon>Bionectriaceae</taxon>
        <taxon>Emericellopsis</taxon>
    </lineage>
</organism>
<dbReference type="RefSeq" id="XP_046118720.1">
    <property type="nucleotide sequence ID" value="XM_046261221.1"/>
</dbReference>
<feature type="domain" description="Isochorismatase-like" evidence="8">
    <location>
        <begin position="5"/>
        <end position="210"/>
    </location>
</feature>
<dbReference type="EMBL" id="MU251253">
    <property type="protein sequence ID" value="KAG9254796.1"/>
    <property type="molecule type" value="Genomic_DNA"/>
</dbReference>
<keyword evidence="3" id="KW-0479">Metal-binding</keyword>
<dbReference type="Gene3D" id="3.40.50.850">
    <property type="entry name" value="Isochorismatase-like"/>
    <property type="match status" value="1"/>
</dbReference>
<gene>
    <name evidence="9" type="ORF">F5Z01DRAFT_621730</name>
</gene>
<evidence type="ECO:0000256" key="2">
    <source>
        <dbReference type="ARBA" id="ARBA00022642"/>
    </source>
</evidence>
<protein>
    <recommendedName>
        <fullName evidence="6">nicotinamidase</fullName>
        <ecNumber evidence="6">3.5.1.19</ecNumber>
    </recommendedName>
    <alternativeName>
        <fullName evidence="7">Nicotinamide deamidase</fullName>
    </alternativeName>
</protein>
<comment type="similarity">
    <text evidence="1">Belongs to the isochorismatase family.</text>
</comment>
<evidence type="ECO:0000313" key="9">
    <source>
        <dbReference type="EMBL" id="KAG9254796.1"/>
    </source>
</evidence>
<reference evidence="9" key="1">
    <citation type="journal article" date="2021" name="IMA Fungus">
        <title>Genomic characterization of three marine fungi, including Emericellopsis atlantica sp. nov. with signatures of a generalist lifestyle and marine biomass degradation.</title>
        <authorList>
            <person name="Hagestad O.C."/>
            <person name="Hou L."/>
            <person name="Andersen J.H."/>
            <person name="Hansen E.H."/>
            <person name="Altermark B."/>
            <person name="Li C."/>
            <person name="Kuhnert E."/>
            <person name="Cox R.J."/>
            <person name="Crous P.W."/>
            <person name="Spatafora J.W."/>
            <person name="Lail K."/>
            <person name="Amirebrahimi M."/>
            <person name="Lipzen A."/>
            <person name="Pangilinan J."/>
            <person name="Andreopoulos W."/>
            <person name="Hayes R.D."/>
            <person name="Ng V."/>
            <person name="Grigoriev I.V."/>
            <person name="Jackson S.A."/>
            <person name="Sutton T.D.S."/>
            <person name="Dobson A.D.W."/>
            <person name="Rama T."/>
        </authorList>
    </citation>
    <scope>NUCLEOTIDE SEQUENCE</scope>
    <source>
        <strain evidence="9">TS7</strain>
    </source>
</reference>
<dbReference type="CDD" id="cd01011">
    <property type="entry name" value="nicotinamidase"/>
    <property type="match status" value="1"/>
</dbReference>
<dbReference type="AlphaFoldDB" id="A0A9P7ZN84"/>
<evidence type="ECO:0000256" key="3">
    <source>
        <dbReference type="ARBA" id="ARBA00022723"/>
    </source>
</evidence>
<evidence type="ECO:0000256" key="6">
    <source>
        <dbReference type="ARBA" id="ARBA00039017"/>
    </source>
</evidence>
<dbReference type="InterPro" id="IPR036380">
    <property type="entry name" value="Isochorismatase-like_sf"/>
</dbReference>
<keyword evidence="4" id="KW-0378">Hydrolase</keyword>
<proteinExistence type="inferred from homology"/>
<evidence type="ECO:0000256" key="7">
    <source>
        <dbReference type="ARBA" id="ARBA00043224"/>
    </source>
</evidence>
<dbReference type="GO" id="GO:0008936">
    <property type="term" value="F:nicotinamidase activity"/>
    <property type="evidence" value="ECO:0007669"/>
    <property type="project" value="UniProtKB-EC"/>
</dbReference>
<comment type="caution">
    <text evidence="9">The sequence shown here is derived from an EMBL/GenBank/DDBJ whole genome shotgun (WGS) entry which is preliminary data.</text>
</comment>
<dbReference type="GeneID" id="70292124"/>
<dbReference type="InterPro" id="IPR052347">
    <property type="entry name" value="Isochorismatase_Nicotinamidase"/>
</dbReference>
<sequence>MASKAALIVVDFQNDFTPPHGALAVPHGTDVTDPINTLLTYPFALKVATRDFHPKTHISFAANHKDCQPFSSSIKVKNPNNETQAYEATLWPVHCVQGTWGVELVDGLNKDSLDTVVDKGKDERIEMYSAFHDPFRIEVSALESLLKDKGVTAVYVVGLAADFCVKATAEHALEAGFETYVVEEGTKPVMPEKWADVRQSMIDKGVRMVSMHDEEVRRVMQ</sequence>
<accession>A0A9P7ZN84</accession>
<dbReference type="GO" id="GO:0046872">
    <property type="term" value="F:metal ion binding"/>
    <property type="evidence" value="ECO:0007669"/>
    <property type="project" value="UniProtKB-KW"/>
</dbReference>
<dbReference type="EC" id="3.5.1.19" evidence="6"/>
<dbReference type="PANTHER" id="PTHR11080">
    <property type="entry name" value="PYRAZINAMIDASE/NICOTINAMIDASE"/>
    <property type="match status" value="1"/>
</dbReference>
<dbReference type="GO" id="GO:0019363">
    <property type="term" value="P:pyridine nucleotide biosynthetic process"/>
    <property type="evidence" value="ECO:0007669"/>
    <property type="project" value="UniProtKB-KW"/>
</dbReference>
<keyword evidence="2" id="KW-0662">Pyridine nucleotide biosynthesis</keyword>
<evidence type="ECO:0000313" key="10">
    <source>
        <dbReference type="Proteomes" id="UP000887229"/>
    </source>
</evidence>
<dbReference type="OrthoDB" id="3341310at2759"/>
<evidence type="ECO:0000256" key="1">
    <source>
        <dbReference type="ARBA" id="ARBA00006336"/>
    </source>
</evidence>
<dbReference type="Proteomes" id="UP000887229">
    <property type="component" value="Unassembled WGS sequence"/>
</dbReference>
<keyword evidence="10" id="KW-1185">Reference proteome</keyword>
<dbReference type="SUPFAM" id="SSF52499">
    <property type="entry name" value="Isochorismatase-like hydrolases"/>
    <property type="match status" value="1"/>
</dbReference>
<evidence type="ECO:0000259" key="8">
    <source>
        <dbReference type="Pfam" id="PF00857"/>
    </source>
</evidence>
<evidence type="ECO:0000256" key="5">
    <source>
        <dbReference type="ARBA" id="ARBA00037900"/>
    </source>
</evidence>
<name>A0A9P7ZN84_9HYPO</name>
<dbReference type="Pfam" id="PF00857">
    <property type="entry name" value="Isochorismatase"/>
    <property type="match status" value="1"/>
</dbReference>